<evidence type="ECO:0000259" key="2">
    <source>
        <dbReference type="PROSITE" id="PS50181"/>
    </source>
</evidence>
<comment type="caution">
    <text evidence="3">The sequence shown here is derived from an EMBL/GenBank/DDBJ whole genome shotgun (WGS) entry which is preliminary data.</text>
</comment>
<evidence type="ECO:0000313" key="4">
    <source>
        <dbReference type="Proteomes" id="UP000193642"/>
    </source>
</evidence>
<protein>
    <recommendedName>
        <fullName evidence="2">F-box domain-containing protein</fullName>
    </recommendedName>
</protein>
<evidence type="ECO:0000313" key="3">
    <source>
        <dbReference type="EMBL" id="ORY53435.1"/>
    </source>
</evidence>
<proteinExistence type="predicted"/>
<organism evidence="3 4">
    <name type="scientific">Rhizoclosmatium globosum</name>
    <dbReference type="NCBI Taxonomy" id="329046"/>
    <lineage>
        <taxon>Eukaryota</taxon>
        <taxon>Fungi</taxon>
        <taxon>Fungi incertae sedis</taxon>
        <taxon>Chytridiomycota</taxon>
        <taxon>Chytridiomycota incertae sedis</taxon>
        <taxon>Chytridiomycetes</taxon>
        <taxon>Chytridiales</taxon>
        <taxon>Chytriomycetaceae</taxon>
        <taxon>Rhizoclosmatium</taxon>
    </lineage>
</organism>
<keyword evidence="4" id="KW-1185">Reference proteome</keyword>
<sequence>MMLARDSLTNELASLRQQNAELERRLANALADINTLRCMLKAPPVKHIEHALLPESPIISRLNYHVAVTSASGKPTLESMPEEVLDRIASFVDADSIMQLSHAVRYYKYISTAMYALKEDYNADEDWPEFVLPEFHPLDNYHDDNETFYTEKIFSVFTYCRVIQRNHGVLNVNLYPGWAVDHLKPFFTSNMSVAFHFRVDEHFLTLEKTACIGSALEALKGLPRIERLMRVELLAPTATLYAKPNVDWSALENLRIGSLGLHAASVTDGVLDKLKFVQGLQVLRFMQVKIVTSYDFMRDCADLEEVVFILPFLHVDSMSRLRNALKYSSIKLQRVTFSSLDASFEIQDFFTESATILEDIGWKCQTVDEFTTRWERM</sequence>
<dbReference type="EMBL" id="MCGO01000001">
    <property type="protein sequence ID" value="ORY53435.1"/>
    <property type="molecule type" value="Genomic_DNA"/>
</dbReference>
<dbReference type="OrthoDB" id="2147485at2759"/>
<keyword evidence="1" id="KW-0175">Coiled coil</keyword>
<name>A0A1Y2D4C8_9FUNG</name>
<evidence type="ECO:0000256" key="1">
    <source>
        <dbReference type="SAM" id="Coils"/>
    </source>
</evidence>
<accession>A0A1Y2D4C8</accession>
<dbReference type="PROSITE" id="PS50181">
    <property type="entry name" value="FBOX"/>
    <property type="match status" value="1"/>
</dbReference>
<gene>
    <name evidence="3" type="ORF">BCR33DRAFT_710868</name>
</gene>
<feature type="domain" description="F-box" evidence="2">
    <location>
        <begin position="74"/>
        <end position="130"/>
    </location>
</feature>
<reference evidence="3 4" key="1">
    <citation type="submission" date="2016-07" db="EMBL/GenBank/DDBJ databases">
        <title>Pervasive Adenine N6-methylation of Active Genes in Fungi.</title>
        <authorList>
            <consortium name="DOE Joint Genome Institute"/>
            <person name="Mondo S.J."/>
            <person name="Dannebaum R.O."/>
            <person name="Kuo R.C."/>
            <person name="Labutti K."/>
            <person name="Haridas S."/>
            <person name="Kuo A."/>
            <person name="Salamov A."/>
            <person name="Ahrendt S.R."/>
            <person name="Lipzen A."/>
            <person name="Sullivan W."/>
            <person name="Andreopoulos W.B."/>
            <person name="Clum A."/>
            <person name="Lindquist E."/>
            <person name="Daum C."/>
            <person name="Ramamoorthy G.K."/>
            <person name="Gryganskyi A."/>
            <person name="Culley D."/>
            <person name="Magnuson J.K."/>
            <person name="James T.Y."/>
            <person name="O'Malley M.A."/>
            <person name="Stajich J.E."/>
            <person name="Spatafora J.W."/>
            <person name="Visel A."/>
            <person name="Grigoriev I.V."/>
        </authorList>
    </citation>
    <scope>NUCLEOTIDE SEQUENCE [LARGE SCALE GENOMIC DNA]</scope>
    <source>
        <strain evidence="3 4">JEL800</strain>
    </source>
</reference>
<dbReference type="AlphaFoldDB" id="A0A1Y2D4C8"/>
<dbReference type="InterPro" id="IPR001810">
    <property type="entry name" value="F-box_dom"/>
</dbReference>
<dbReference type="Proteomes" id="UP000193642">
    <property type="component" value="Unassembled WGS sequence"/>
</dbReference>
<feature type="coiled-coil region" evidence="1">
    <location>
        <begin position="5"/>
        <end position="39"/>
    </location>
</feature>